<accession>A0A1I5Z256</accession>
<keyword evidence="1" id="KW-1133">Transmembrane helix</keyword>
<evidence type="ECO:0000313" key="2">
    <source>
        <dbReference type="EMBL" id="SFQ50425.1"/>
    </source>
</evidence>
<protein>
    <submittedName>
        <fullName evidence="2">Uncharacterized protein</fullName>
    </submittedName>
</protein>
<keyword evidence="3" id="KW-1185">Reference proteome</keyword>
<keyword evidence="1" id="KW-0812">Transmembrane</keyword>
<dbReference type="Proteomes" id="UP000199029">
    <property type="component" value="Unassembled WGS sequence"/>
</dbReference>
<keyword evidence="1" id="KW-0472">Membrane</keyword>
<reference evidence="3" key="1">
    <citation type="submission" date="2016-10" db="EMBL/GenBank/DDBJ databases">
        <authorList>
            <person name="Varghese N."/>
            <person name="Submissions S."/>
        </authorList>
    </citation>
    <scope>NUCLEOTIDE SEQUENCE [LARGE SCALE GENOMIC DNA]</scope>
    <source>
        <strain evidence="3">OR362-8,ATCC BAA-1266,JCM 13504</strain>
    </source>
</reference>
<evidence type="ECO:0000256" key="1">
    <source>
        <dbReference type="SAM" id="Phobius"/>
    </source>
</evidence>
<feature type="transmembrane region" description="Helical" evidence="1">
    <location>
        <begin position="6"/>
        <end position="31"/>
    </location>
</feature>
<organism evidence="2 3">
    <name type="scientific">Hymenobacter arizonensis</name>
    <name type="common">Siccationidurans arizonensis</name>
    <dbReference type="NCBI Taxonomy" id="1227077"/>
    <lineage>
        <taxon>Bacteria</taxon>
        <taxon>Pseudomonadati</taxon>
        <taxon>Bacteroidota</taxon>
        <taxon>Cytophagia</taxon>
        <taxon>Cytophagales</taxon>
        <taxon>Hymenobacteraceae</taxon>
        <taxon>Hymenobacter</taxon>
    </lineage>
</organism>
<name>A0A1I5Z256_HYMAR</name>
<evidence type="ECO:0000313" key="3">
    <source>
        <dbReference type="Proteomes" id="UP000199029"/>
    </source>
</evidence>
<gene>
    <name evidence="2" type="ORF">SAMN04515668_2620</name>
</gene>
<dbReference type="RefSeq" id="WP_092673762.1">
    <property type="nucleotide sequence ID" value="NZ_FOXS01000003.1"/>
</dbReference>
<dbReference type="AlphaFoldDB" id="A0A1I5Z256"/>
<sequence length="223" mass="25702">MANANIAIWISIFSFASSLLVVLITSAVTLASKKIDAQQKKDDHNHALRTIFIARKVEAAESAIAKWTTHLKHWVVIKSIYEDMKSGLSSLYTPVEVEFRKQRLERVTARSEAASFTENDSFYLYFDAEEYHLFDKTSKSEFYKLKKDINISADKSNNALDLYRKAIENEEEDLKQALYGDYVSSLDAYYAKIEKVIHLIDAECKHLRANCTTLRQHMRAYDL</sequence>
<dbReference type="EMBL" id="FOXS01000003">
    <property type="protein sequence ID" value="SFQ50425.1"/>
    <property type="molecule type" value="Genomic_DNA"/>
</dbReference>
<proteinExistence type="predicted"/>